<comment type="similarity">
    <text evidence="1">Belongs to the V-ATPase D subunit family.</text>
</comment>
<dbReference type="Proteomes" id="UP000825434">
    <property type="component" value="Chromosome 2"/>
</dbReference>
<keyword evidence="6" id="KW-1185">Reference proteome</keyword>
<dbReference type="InterPro" id="IPR005651">
    <property type="entry name" value="Trm112-like"/>
</dbReference>
<dbReference type="NCBIfam" id="TIGR00309">
    <property type="entry name" value="V_ATPase_subD"/>
    <property type="match status" value="1"/>
</dbReference>
<evidence type="ECO:0000256" key="2">
    <source>
        <dbReference type="ARBA" id="ARBA00022448"/>
    </source>
</evidence>
<dbReference type="InterPro" id="IPR002699">
    <property type="entry name" value="V_ATPase_D"/>
</dbReference>
<feature type="region of interest" description="Disordered" evidence="4">
    <location>
        <begin position="674"/>
        <end position="722"/>
    </location>
</feature>
<sequence>MDRNFVSTQATDDSQFCHAGERNAFQAFLRYLIGDVILESLASSDIKFTESFKSDLFHSLIYETTTAKYLNHERSDTTKFIASSQESLGIRTKGHQALMKDIGAAFESYLSNGTENAKCELLLDLCRTLIPTIELKVIDEALAALYQRFGISGLHNYQALLLETFPTHQFHNRFRATYFEEKPIIDTNGSVFAETNAGIESAPRRFSVKDPRVPSSQFKRLQTKLSLLLFREAYNEAEKVLTTLLRIANDHSSNPSGRLNECESDTVHGMRNIFEGDSRNAMLRALDCDSNFESKFGWLRPHLTAVAEDRQIGEEVKRSKPEAKKNEAVSTGYIPRNNVGKKSPVLKLLPESSFMAMRLVQSPQDFNADFVTHMLERLDWEALREVAKDLGNEELPVQKPSNIDPIMEENQALLKDLHTFLIETQIVEGKMICQNCKHTFFIKNSIPNFLLPPHLFAKMSGAGNREQVFPTRMTLGVMKSKLKGAQQGHSLLKRKSEALTKRFRDITQRIDDAKRKMGRVMQTAAFSLAEVQYATGDNISYQVQESVQKARFQVRAKQENVSGVYLPTFDSSVDEDINDFKLTGLGRGGQQVQKAKMVYTKAVETLVELASLQTAFIILDEVIKVTNRRVNAIEHVIIPRTENTISYINAELDEMDREEFYRLKKVQEKKQEASAAAELEEAKTKANGTGQDELPNHTNQIEASEAARELEASDIIENAETDDVLKANEDDVIF</sequence>
<evidence type="ECO:0000256" key="1">
    <source>
        <dbReference type="ARBA" id="ARBA00005850"/>
    </source>
</evidence>
<organism evidence="5 6">
    <name type="scientific">Candidozyma haemuli</name>
    <dbReference type="NCBI Taxonomy" id="45357"/>
    <lineage>
        <taxon>Eukaryota</taxon>
        <taxon>Fungi</taxon>
        <taxon>Dikarya</taxon>
        <taxon>Ascomycota</taxon>
        <taxon>Saccharomycotina</taxon>
        <taxon>Pichiomycetes</taxon>
        <taxon>Metschnikowiaceae</taxon>
        <taxon>Candidozyma</taxon>
    </lineage>
</organism>
<reference evidence="5 6" key="1">
    <citation type="submission" date="2021-06" db="EMBL/GenBank/DDBJ databases">
        <title>Candida outbreak in Lebanon.</title>
        <authorList>
            <person name="Finianos M."/>
        </authorList>
    </citation>
    <scope>NUCLEOTIDE SEQUENCE [LARGE SCALE GENOMIC DNA]</scope>
    <source>
        <strain evidence="5">CA3LBN</strain>
    </source>
</reference>
<evidence type="ECO:0000256" key="4">
    <source>
        <dbReference type="SAM" id="MobiDB-lite"/>
    </source>
</evidence>
<evidence type="ECO:0000313" key="6">
    <source>
        <dbReference type="Proteomes" id="UP000825434"/>
    </source>
</evidence>
<evidence type="ECO:0000256" key="3">
    <source>
        <dbReference type="ARBA" id="ARBA00023065"/>
    </source>
</evidence>
<keyword evidence="3" id="KW-0406">Ion transport</keyword>
<name>A0ABX8I8J9_9ASCO</name>
<dbReference type="Pfam" id="PF03966">
    <property type="entry name" value="Trm112p"/>
    <property type="match status" value="1"/>
</dbReference>
<protein>
    <submittedName>
        <fullName evidence="5">Uncharacterized protein</fullName>
    </submittedName>
</protein>
<dbReference type="PANTHER" id="PTHR11671">
    <property type="entry name" value="V-TYPE ATP SYNTHASE SUBUNIT D"/>
    <property type="match status" value="1"/>
</dbReference>
<feature type="compositionally biased region" description="Acidic residues" evidence="4">
    <location>
        <begin position="712"/>
        <end position="722"/>
    </location>
</feature>
<dbReference type="EMBL" id="CP076662">
    <property type="protein sequence ID" value="QWU87553.1"/>
    <property type="molecule type" value="Genomic_DNA"/>
</dbReference>
<accession>A0ABX8I8J9</accession>
<gene>
    <name evidence="5" type="ORF">CA3LBN_001818</name>
</gene>
<dbReference type="Gene3D" id="2.20.25.10">
    <property type="match status" value="1"/>
</dbReference>
<dbReference type="Pfam" id="PF01813">
    <property type="entry name" value="ATP-synt_D"/>
    <property type="match status" value="1"/>
</dbReference>
<evidence type="ECO:0000313" key="5">
    <source>
        <dbReference type="EMBL" id="QWU87553.1"/>
    </source>
</evidence>
<keyword evidence="2" id="KW-0813">Transport</keyword>
<dbReference type="Gene3D" id="1.10.287.3240">
    <property type="match status" value="1"/>
</dbReference>
<proteinExistence type="inferred from homology"/>
<dbReference type="HAMAP" id="MF_00271">
    <property type="entry name" value="ATP_synth_D_arch"/>
    <property type="match status" value="1"/>
</dbReference>